<dbReference type="Pfam" id="PF01546">
    <property type="entry name" value="Peptidase_M20"/>
    <property type="match status" value="1"/>
</dbReference>
<dbReference type="PANTHER" id="PTHR43808">
    <property type="entry name" value="ACETYLORNITHINE DEACETYLASE"/>
    <property type="match status" value="1"/>
</dbReference>
<dbReference type="SUPFAM" id="SSF53187">
    <property type="entry name" value="Zn-dependent exopeptidases"/>
    <property type="match status" value="1"/>
</dbReference>
<dbReference type="AlphaFoldDB" id="A0A1H4Q5G7"/>
<dbReference type="GO" id="GO:0016787">
    <property type="term" value="F:hydrolase activity"/>
    <property type="evidence" value="ECO:0007669"/>
    <property type="project" value="UniProtKB-KW"/>
</dbReference>
<dbReference type="Gene3D" id="3.30.70.360">
    <property type="match status" value="1"/>
</dbReference>
<keyword evidence="3" id="KW-0378">Hydrolase</keyword>
<keyword evidence="2" id="KW-0479">Metal-binding</keyword>
<dbReference type="PANTHER" id="PTHR43808:SF25">
    <property type="entry name" value="PEPTIDASE M20 DIMERISATION DOMAIN-CONTAINING PROTEIN"/>
    <property type="match status" value="1"/>
</dbReference>
<dbReference type="InterPro" id="IPR002933">
    <property type="entry name" value="Peptidase_M20"/>
</dbReference>
<accession>A0A1H4Q5G7</accession>
<proteinExistence type="predicted"/>
<keyword evidence="7" id="KW-1185">Reference proteome</keyword>
<dbReference type="PROSITE" id="PS00758">
    <property type="entry name" value="ARGE_DAPE_CPG2_1"/>
    <property type="match status" value="1"/>
</dbReference>
<dbReference type="EMBL" id="FNSL01000002">
    <property type="protein sequence ID" value="SEC14896.1"/>
    <property type="molecule type" value="Genomic_DNA"/>
</dbReference>
<dbReference type="Proteomes" id="UP000199064">
    <property type="component" value="Unassembled WGS sequence"/>
</dbReference>
<evidence type="ECO:0000313" key="7">
    <source>
        <dbReference type="Proteomes" id="UP000199064"/>
    </source>
</evidence>
<protein>
    <submittedName>
        <fullName evidence="6">Acetylornithine deacetylase</fullName>
    </submittedName>
</protein>
<evidence type="ECO:0000256" key="1">
    <source>
        <dbReference type="ARBA" id="ARBA00001947"/>
    </source>
</evidence>
<dbReference type="InterPro" id="IPR001261">
    <property type="entry name" value="ArgE/DapE_CS"/>
</dbReference>
<dbReference type="SUPFAM" id="SSF55031">
    <property type="entry name" value="Bacterial exopeptidase dimerisation domain"/>
    <property type="match status" value="1"/>
</dbReference>
<sequence length="419" mass="44271">MTGDRSVQDRLKSALDADSALDLLKGAIARESVTGNEANFVSFLETQMRKLGLSPQSAEFLPGRPNVWGERKGVGGGPRLLFVGHTDTVHVRGWAEHWEGTERENPFSGVVIDGEIWGRGSGDLKAGISASLCALDLLDRAGLALKGDVSFAFVGDEESGEPGTGVSAGIKDLAQRFERGEIAKPDFAVYVEPTKLSVFPAQMGFFIADITVTGKSAYFGVPEEGIDALKAMHGVLDAIWRHSDAIAARASHPLVGRAFALVTGIDGGGYIAVPGECRISLIRKLLPGEALDDAVAELESVVNEAVSGTGTTVSMDYPAGRDHRHGGSPAEVDSERQDIQALAAAMNKALPGRGAITGAPYWSEAPFLIDRVGCPTVYCAPGDISNCHTFEERVSVEEYFAGIVGFASFIAGYCGIENA</sequence>
<organism evidence="6 7">
    <name type="scientific">Nitratireductor aquibiodomus</name>
    <dbReference type="NCBI Taxonomy" id="204799"/>
    <lineage>
        <taxon>Bacteria</taxon>
        <taxon>Pseudomonadati</taxon>
        <taxon>Pseudomonadota</taxon>
        <taxon>Alphaproteobacteria</taxon>
        <taxon>Hyphomicrobiales</taxon>
        <taxon>Phyllobacteriaceae</taxon>
        <taxon>Nitratireductor</taxon>
    </lineage>
</organism>
<evidence type="ECO:0000256" key="3">
    <source>
        <dbReference type="ARBA" id="ARBA00022801"/>
    </source>
</evidence>
<dbReference type="InterPro" id="IPR050072">
    <property type="entry name" value="Peptidase_M20A"/>
</dbReference>
<evidence type="ECO:0000256" key="4">
    <source>
        <dbReference type="ARBA" id="ARBA00022833"/>
    </source>
</evidence>
<keyword evidence="4" id="KW-0862">Zinc</keyword>
<dbReference type="RefSeq" id="WP_090330110.1">
    <property type="nucleotide sequence ID" value="NZ_FNSL01000002.1"/>
</dbReference>
<comment type="cofactor">
    <cofactor evidence="1">
        <name>Zn(2+)</name>
        <dbReference type="ChEBI" id="CHEBI:29105"/>
    </cofactor>
</comment>
<feature type="domain" description="Peptidase M20 dimerisation" evidence="5">
    <location>
        <begin position="204"/>
        <end position="305"/>
    </location>
</feature>
<dbReference type="Gene3D" id="3.40.630.10">
    <property type="entry name" value="Zn peptidases"/>
    <property type="match status" value="1"/>
</dbReference>
<evidence type="ECO:0000313" key="6">
    <source>
        <dbReference type="EMBL" id="SEC14896.1"/>
    </source>
</evidence>
<dbReference type="Pfam" id="PF07687">
    <property type="entry name" value="M20_dimer"/>
    <property type="match status" value="1"/>
</dbReference>
<gene>
    <name evidence="6" type="ORF">SAMN05216452_3943</name>
</gene>
<name>A0A1H4Q5G7_9HYPH</name>
<dbReference type="InterPro" id="IPR036264">
    <property type="entry name" value="Bact_exopeptidase_dim_dom"/>
</dbReference>
<evidence type="ECO:0000256" key="2">
    <source>
        <dbReference type="ARBA" id="ARBA00022723"/>
    </source>
</evidence>
<dbReference type="GO" id="GO:0046872">
    <property type="term" value="F:metal ion binding"/>
    <property type="evidence" value="ECO:0007669"/>
    <property type="project" value="UniProtKB-KW"/>
</dbReference>
<dbReference type="InterPro" id="IPR011650">
    <property type="entry name" value="Peptidase_M20_dimer"/>
</dbReference>
<reference evidence="7" key="1">
    <citation type="submission" date="2016-10" db="EMBL/GenBank/DDBJ databases">
        <authorList>
            <person name="Varghese N."/>
            <person name="Submissions S."/>
        </authorList>
    </citation>
    <scope>NUCLEOTIDE SEQUENCE [LARGE SCALE GENOMIC DNA]</scope>
    <source>
        <strain evidence="7">ES.061</strain>
    </source>
</reference>
<evidence type="ECO:0000259" key="5">
    <source>
        <dbReference type="Pfam" id="PF07687"/>
    </source>
</evidence>